<dbReference type="GO" id="GO:0140098">
    <property type="term" value="F:catalytic activity, acting on RNA"/>
    <property type="evidence" value="ECO:0007669"/>
    <property type="project" value="UniProtKB-ARBA"/>
</dbReference>
<keyword evidence="5" id="KW-1185">Reference proteome</keyword>
<dbReference type="CDD" id="cd02869">
    <property type="entry name" value="PseudoU_synth_RluA_like"/>
    <property type="match status" value="1"/>
</dbReference>
<evidence type="ECO:0000256" key="2">
    <source>
        <dbReference type="SAM" id="MobiDB-lite"/>
    </source>
</evidence>
<keyword evidence="4" id="KW-0456">Lyase</keyword>
<dbReference type="STRING" id="177437.HRM2_40400"/>
<dbReference type="PANTHER" id="PTHR21600">
    <property type="entry name" value="MITOCHONDRIAL RNA PSEUDOURIDINE SYNTHASE"/>
    <property type="match status" value="1"/>
</dbReference>
<dbReference type="GO" id="GO:0004730">
    <property type="term" value="F:pseudouridylate synthase activity"/>
    <property type="evidence" value="ECO:0007669"/>
    <property type="project" value="UniProtKB-EC"/>
</dbReference>
<dbReference type="InterPro" id="IPR006224">
    <property type="entry name" value="PsdUridine_synth_RluA-like_CS"/>
</dbReference>
<organism evidence="4 5">
    <name type="scientific">Desulforapulum autotrophicum (strain ATCC 43914 / DSM 3382 / VKM B-1955 / HRM2)</name>
    <name type="common">Desulfobacterium autotrophicum</name>
    <dbReference type="NCBI Taxonomy" id="177437"/>
    <lineage>
        <taxon>Bacteria</taxon>
        <taxon>Pseudomonadati</taxon>
        <taxon>Thermodesulfobacteriota</taxon>
        <taxon>Desulfobacteria</taxon>
        <taxon>Desulfobacterales</taxon>
        <taxon>Desulfobacteraceae</taxon>
        <taxon>Desulforapulum</taxon>
    </lineage>
</organism>
<feature type="region of interest" description="Disordered" evidence="2">
    <location>
        <begin position="174"/>
        <end position="196"/>
    </location>
</feature>
<dbReference type="InterPro" id="IPR020103">
    <property type="entry name" value="PsdUridine_synth_cat_dom_sf"/>
</dbReference>
<evidence type="ECO:0000256" key="1">
    <source>
        <dbReference type="ARBA" id="ARBA00010876"/>
    </source>
</evidence>
<dbReference type="PANTHER" id="PTHR21600:SF87">
    <property type="entry name" value="RNA PSEUDOURIDYLATE SYNTHASE DOMAIN-CONTAINING PROTEIN 1"/>
    <property type="match status" value="1"/>
</dbReference>
<dbReference type="Proteomes" id="UP000000442">
    <property type="component" value="Chromosome"/>
</dbReference>
<comment type="similarity">
    <text evidence="1">Belongs to the pseudouridine synthase RluA family.</text>
</comment>
<evidence type="ECO:0000313" key="4">
    <source>
        <dbReference type="EMBL" id="ACN17098.1"/>
    </source>
</evidence>
<sequence>MQSLPWFFPLGPVLWSLAEPPFTFSWQGNRHDPYMAFINLSNHIYAQTRQKITPMETTNSVEIVRTGNGWLCAEKPSGMSVHNHPGSDLLCVLERQIRADEDLMVALGAQEGFQIHPVHRLDQETSGLILVATDPDRLRYLSNLFQQGAVQKHYIALVHGNFDPPCDPFQVWDTPLSKQAGGRTDPRGKGKRVRSETRYRIMDQSPHYTLLEIELVTGRKHQIRRHAKLAGHPVTGDTRYGSKRSVEFLRENHAYDRLGLHSFKIEFILDTVPVIITSRQIPRQMTALLDQDRPK</sequence>
<dbReference type="GO" id="GO:0003723">
    <property type="term" value="F:RNA binding"/>
    <property type="evidence" value="ECO:0007669"/>
    <property type="project" value="InterPro"/>
</dbReference>
<proteinExistence type="inferred from homology"/>
<dbReference type="PROSITE" id="PS01129">
    <property type="entry name" value="PSI_RLU"/>
    <property type="match status" value="1"/>
</dbReference>
<dbReference type="eggNOG" id="COG0564">
    <property type="taxonomic scope" value="Bacteria"/>
</dbReference>
<dbReference type="InterPro" id="IPR050188">
    <property type="entry name" value="RluA_PseudoU_synthase"/>
</dbReference>
<evidence type="ECO:0000313" key="5">
    <source>
        <dbReference type="Proteomes" id="UP000000442"/>
    </source>
</evidence>
<dbReference type="SUPFAM" id="SSF55120">
    <property type="entry name" value="Pseudouridine synthase"/>
    <property type="match status" value="1"/>
</dbReference>
<name>C0QC81_DESAH</name>
<protein>
    <submittedName>
        <fullName evidence="4">RluC</fullName>
        <ecNumber evidence="4">4.2.1.70</ecNumber>
    </submittedName>
</protein>
<dbReference type="GO" id="GO:0000455">
    <property type="term" value="P:enzyme-directed rRNA pseudouridine synthesis"/>
    <property type="evidence" value="ECO:0007669"/>
    <property type="project" value="TreeGrafter"/>
</dbReference>
<feature type="domain" description="Pseudouridine synthase RsuA/RluA-like" evidence="3">
    <location>
        <begin position="71"/>
        <end position="227"/>
    </location>
</feature>
<accession>C0QC81</accession>
<dbReference type="AlphaFoldDB" id="C0QC81"/>
<dbReference type="EC" id="4.2.1.70" evidence="4"/>
<feature type="compositionally biased region" description="Basic and acidic residues" evidence="2">
    <location>
        <begin position="184"/>
        <end position="196"/>
    </location>
</feature>
<gene>
    <name evidence="4" type="primary">rluC</name>
    <name evidence="4" type="ordered locus">HRM2_40400</name>
</gene>
<dbReference type="GO" id="GO:0009982">
    <property type="term" value="F:pseudouridine synthase activity"/>
    <property type="evidence" value="ECO:0007669"/>
    <property type="project" value="InterPro"/>
</dbReference>
<dbReference type="EMBL" id="CP001087">
    <property type="protein sequence ID" value="ACN17098.1"/>
    <property type="molecule type" value="Genomic_DNA"/>
</dbReference>
<reference evidence="4 5" key="1">
    <citation type="journal article" date="2009" name="Environ. Microbiol.">
        <title>Genome sequence of Desulfobacterium autotrophicum HRM2, a marine sulfate reducer oxidizing organic carbon completely to carbon dioxide.</title>
        <authorList>
            <person name="Strittmatter A.W."/>
            <person name="Liesegang H."/>
            <person name="Rabus R."/>
            <person name="Decker I."/>
            <person name="Amann J."/>
            <person name="Andres S."/>
            <person name="Henne A."/>
            <person name="Fricke W.F."/>
            <person name="Martinez-Arias R."/>
            <person name="Bartels D."/>
            <person name="Goesmann A."/>
            <person name="Krause L."/>
            <person name="Puehler A."/>
            <person name="Klenk H.P."/>
            <person name="Richter M."/>
            <person name="Schuler M."/>
            <person name="Gloeckner F.O."/>
            <person name="Meyerdierks A."/>
            <person name="Gottschalk G."/>
            <person name="Amann R."/>
        </authorList>
    </citation>
    <scope>NUCLEOTIDE SEQUENCE [LARGE SCALE GENOMIC DNA]</scope>
    <source>
        <strain evidence="5">ATCC 43914 / DSM 3382 / HRM2</strain>
    </source>
</reference>
<dbReference type="Gene3D" id="3.30.2350.10">
    <property type="entry name" value="Pseudouridine synthase"/>
    <property type="match status" value="1"/>
</dbReference>
<evidence type="ECO:0000259" key="3">
    <source>
        <dbReference type="Pfam" id="PF00849"/>
    </source>
</evidence>
<dbReference type="InterPro" id="IPR006145">
    <property type="entry name" value="PsdUridine_synth_RsuA/RluA"/>
</dbReference>
<dbReference type="HOGENOM" id="CLU_016902_11_4_7"/>
<dbReference type="KEGG" id="dat:HRM2_40400"/>
<dbReference type="Pfam" id="PF00849">
    <property type="entry name" value="PseudoU_synth_2"/>
    <property type="match status" value="1"/>
</dbReference>